<dbReference type="InParanoid" id="A0A165GV12"/>
<dbReference type="STRING" id="1314785.A0A165GV12"/>
<dbReference type="RefSeq" id="XP_040768592.1">
    <property type="nucleotide sequence ID" value="XM_040907980.1"/>
</dbReference>
<gene>
    <name evidence="1" type="ORF">LAESUDRAFT_721242</name>
</gene>
<proteinExistence type="predicted"/>
<name>A0A165GV12_9APHY</name>
<dbReference type="Gene3D" id="1.20.1280.50">
    <property type="match status" value="1"/>
</dbReference>
<accession>A0A165GV12</accession>
<dbReference type="EMBL" id="KV427608">
    <property type="protein sequence ID" value="KZT10852.1"/>
    <property type="molecule type" value="Genomic_DNA"/>
</dbReference>
<dbReference type="Proteomes" id="UP000076871">
    <property type="component" value="Unassembled WGS sequence"/>
</dbReference>
<reference evidence="1 2" key="1">
    <citation type="journal article" date="2016" name="Mol. Biol. Evol.">
        <title>Comparative Genomics of Early-Diverging Mushroom-Forming Fungi Provides Insights into the Origins of Lignocellulose Decay Capabilities.</title>
        <authorList>
            <person name="Nagy L.G."/>
            <person name="Riley R."/>
            <person name="Tritt A."/>
            <person name="Adam C."/>
            <person name="Daum C."/>
            <person name="Floudas D."/>
            <person name="Sun H."/>
            <person name="Yadav J.S."/>
            <person name="Pangilinan J."/>
            <person name="Larsson K.H."/>
            <person name="Matsuura K."/>
            <person name="Barry K."/>
            <person name="Labutti K."/>
            <person name="Kuo R."/>
            <person name="Ohm R.A."/>
            <person name="Bhattacharya S.S."/>
            <person name="Shirouzu T."/>
            <person name="Yoshinaga Y."/>
            <person name="Martin F.M."/>
            <person name="Grigoriev I.V."/>
            <person name="Hibbett D.S."/>
        </authorList>
    </citation>
    <scope>NUCLEOTIDE SEQUENCE [LARGE SCALE GENOMIC DNA]</scope>
    <source>
        <strain evidence="1 2">93-53</strain>
    </source>
</reference>
<evidence type="ECO:0000313" key="2">
    <source>
        <dbReference type="Proteomes" id="UP000076871"/>
    </source>
</evidence>
<dbReference type="SUPFAM" id="SSF52047">
    <property type="entry name" value="RNI-like"/>
    <property type="match status" value="1"/>
</dbReference>
<keyword evidence="2" id="KW-1185">Reference proteome</keyword>
<dbReference type="AlphaFoldDB" id="A0A165GV12"/>
<evidence type="ECO:0000313" key="1">
    <source>
        <dbReference type="EMBL" id="KZT10852.1"/>
    </source>
</evidence>
<dbReference type="GeneID" id="63825009"/>
<dbReference type="OrthoDB" id="2800666at2759"/>
<sequence>MEDSHAQASGCDGSLRSTKMISLETPVHRLPPEITTNIFCLVRGNPVLQQRSESVFSVICLTHVCVQWRSIALLTPTLWTVVNIDRWDRALLSWLPAFLARSSIAPLDVQINCSPVKSKHILLRAIDLLVPETSRITHLRLSGWSMIRGSAHSKRFMMVSGELWSGLRKFSELQELDLGEWRDFPVFPRRFPLLHVLHTEWNNLRWTSALLHLSHLSLGPGEVYIYPIRDLLAKLECCHNLESLHIPRLSCNDRMGDPEPIHVLQLNNLHTLALHGCCTPVVVDFIVQLSLP</sequence>
<organism evidence="1 2">
    <name type="scientific">Laetiporus sulphureus 93-53</name>
    <dbReference type="NCBI Taxonomy" id="1314785"/>
    <lineage>
        <taxon>Eukaryota</taxon>
        <taxon>Fungi</taxon>
        <taxon>Dikarya</taxon>
        <taxon>Basidiomycota</taxon>
        <taxon>Agaricomycotina</taxon>
        <taxon>Agaricomycetes</taxon>
        <taxon>Polyporales</taxon>
        <taxon>Laetiporus</taxon>
    </lineage>
</organism>
<protein>
    <submittedName>
        <fullName evidence="1">Uncharacterized protein</fullName>
    </submittedName>
</protein>
<dbReference type="Gene3D" id="3.80.10.10">
    <property type="entry name" value="Ribonuclease Inhibitor"/>
    <property type="match status" value="1"/>
</dbReference>
<dbReference type="InterPro" id="IPR032675">
    <property type="entry name" value="LRR_dom_sf"/>
</dbReference>